<evidence type="ECO:0000256" key="5">
    <source>
        <dbReference type="ARBA" id="ARBA00022676"/>
    </source>
</evidence>
<dbReference type="InterPro" id="IPR029044">
    <property type="entry name" value="Nucleotide-diphossugar_trans"/>
</dbReference>
<dbReference type="Proteomes" id="UP000677228">
    <property type="component" value="Unassembled WGS sequence"/>
</dbReference>
<keyword evidence="7" id="KW-0732">Signal</keyword>
<comment type="subcellular location">
    <subcellularLocation>
        <location evidence="2">Endoplasmic reticulum lumen</location>
    </subcellularLocation>
</comment>
<evidence type="ECO:0008006" key="22">
    <source>
        <dbReference type="Google" id="ProtNLM"/>
    </source>
</evidence>
<dbReference type="InterPro" id="IPR040693">
    <property type="entry name" value="UGGT_TRXL_1"/>
</dbReference>
<dbReference type="PANTHER" id="PTHR11226">
    <property type="entry name" value="UDP-GLUCOSE GLYCOPROTEIN:GLUCOSYLTRANSFERASE"/>
    <property type="match status" value="1"/>
</dbReference>
<evidence type="ECO:0000259" key="16">
    <source>
        <dbReference type="Pfam" id="PF18404"/>
    </source>
</evidence>
<dbReference type="Pfam" id="PF18404">
    <property type="entry name" value="Glyco_transf_24"/>
    <property type="match status" value="1"/>
</dbReference>
<dbReference type="InterPro" id="IPR009448">
    <property type="entry name" value="UDP-g_GGtrans"/>
</dbReference>
<name>A0A814AZH7_9BILA</name>
<evidence type="ECO:0000313" key="21">
    <source>
        <dbReference type="Proteomes" id="UP000663829"/>
    </source>
</evidence>
<evidence type="ECO:0000256" key="8">
    <source>
        <dbReference type="ARBA" id="ARBA00022824"/>
    </source>
</evidence>
<evidence type="ECO:0000313" key="20">
    <source>
        <dbReference type="EMBL" id="CAF3699315.1"/>
    </source>
</evidence>
<dbReference type="Proteomes" id="UP000682733">
    <property type="component" value="Unassembled WGS sequence"/>
</dbReference>
<comment type="catalytic activity">
    <reaction evidence="11">
        <text>N(4)-(alpha-D-Man-(1-&gt;2)-alpha-D-Man-(1-&gt;2)-alpha-D-Man-(1-&gt;3)-[alpha-D-Man-(1-&gt;2)-alpha-D-Man-(1-&gt;3)-[alpha-D-Man-(1-&gt;2)-alpha-D-Man-(1-&gt;6)]-alpha-D-Man-(1-&gt;6)]-beta-D-Man-(1-&gt;4)-beta-D-GlcNAc-(1-&gt;4)-beta-D-GlcNAc)-L-asparaginyl-[protein] (N-glucan mannose isomer 9A1,2,3B1,2,3) + UDP-alpha-D-glucose = N(4)-(alpha-D-Glc-(1-&gt;3)-alpha-D-Man-(1-&gt;2)-alpha-D-Man-(1-&gt;2)-alpha-D-Man-(1-&gt;3)-[alpha-D-Man-(1-&gt;2)-alpha-D-Man-(1-&gt;3)-[alpha-D-Man-(1-&gt;2)-alpha-D-Man-(1-&gt;6)]-alpha-D-Man-(1-&gt;6)]-beta-D-Man-(1-&gt;4)-beta-D-GlcNAc-(1-&gt;4)-beta-D-GlcNAc)-L-asparaginyl-[protein] + UDP + H(+)</text>
        <dbReference type="Rhea" id="RHEA:61304"/>
        <dbReference type="Rhea" id="RHEA-COMP:14356"/>
        <dbReference type="Rhea" id="RHEA-COMP:14357"/>
        <dbReference type="ChEBI" id="CHEBI:15378"/>
        <dbReference type="ChEBI" id="CHEBI:58223"/>
        <dbReference type="ChEBI" id="CHEBI:58885"/>
        <dbReference type="ChEBI" id="CHEBI:59080"/>
        <dbReference type="ChEBI" id="CHEBI:139493"/>
    </reaction>
</comment>
<dbReference type="Pfam" id="PF18403">
    <property type="entry name" value="Thioredoxin_15"/>
    <property type="match status" value="1"/>
</dbReference>
<dbReference type="GO" id="GO:0036503">
    <property type="term" value="P:ERAD pathway"/>
    <property type="evidence" value="ECO:0007669"/>
    <property type="project" value="TreeGrafter"/>
</dbReference>
<sequence>MLNVKNVSVFDTFTPETFGSEQIYFDQILEFSNRHLNRITSDLHRISLSLRFHSPAVQMMRKMAMDTQMTRECSIFVDIHGSYSCDVNDIENLLITATNRPKTLLLPFDHHYLGSNISQTVTVILYADFGNQNEFRPFHEKLSSLAETGQIDYILRHYVKSLVDKRKVRLSGYGVELQIKSTEYKAKDDSAIKDDQYDETFDNEKSKNEDTQGFLFGNLKELYPELTSELNEYRTYLIDSADVMAPLKAWQMQDLSLQCAYRAFSAPIDDVLNVLLDLSQNFPSRARMLSKVKIDPAFRDAHKSNQDEFRSSHNIENGDSSFFINNIQQSLDTTDLYVLLTVLLNEGQMMERLHLVGLKKPHIRQLLTSELNIQTINYILDFRDEAILWLNNIEKDSEYDHWPRSLFDILRNNFFGGLKTVRKNLYNLILIIDPSSSEASYDLLKHIESYLVHQLPIRIGLLFVTTGTDNDDFGRALYRSFRYVVDQSGAVKALSFINDVYKTKQQTAEDIKQLFKKTIKFSGNIDLIFGDDSKYDNGRQEMNNYFERSGLNSVPQVLFNGNPLSHDELLPTAFEDVITTRMLRMQFDIQQQVYHGQLNDQMDMIEMLNNKPNVVKRLNQRIFAPILSSYVDLSFLHGNALNLYDLETFLKLSVREQAASIMAHTYYLGKRDELGQPLYPITLWLACDLDRLDGRLLFTNALIYLKSNTHARLGLLASFSSESEPGSHPITKAVYTAIRMLSPPIARNFIMKLLKETTIQDLMEKRKTWDDIGVSGLSGSVLEKEISSFNNSIFQSHMVFLEKGLNLPKGSRSVIVNGRILGPLRENEIFTEEDFVLLDKHMSETINNKLVRTVTNLQLFDDPSVLSDLLMRISSIIGQSDKNVVRKQPPQVQSMKASVHLPASNDDEPSFLVEVVVDPASRDGQRLISLIVALKQSINIDLTIHFNCKLQLSDMPLKSYYRYVFDQQQQRPSAIFRDLPESPILTLGMITPESWMVEAVMSPYDLDNIHLQEVPLGVNANFELEYLLIEGQCYDETQNYPRGLQLTLGTNSTPNIFDTIVMANLGYFQLKAYPGVWVLNLREGRSSELYTITAHDNTDSSTRTTQPVIVGIRSFDARWIKIYVTRTTGTENEKLLEDSDDSPSSGGSIWDSFSFGSSVTTAGKSTKIDDIDDQDTLNIFSVASGHLYERLLRIMMLSVLKNTKKHVKFWFLKNFLSPAFTSFLPYYAKTYNFDYELVHYKWPKWLTVQPTEKQRVIWGYKILFLDVLFPLNLKKVIFVDADQVVRADLAELRDLDLHGAPYGYTPFCESRKEMDGYRFWKTGYWSTHLGHRRYHISALYVIDLKKFRKIAAGDRLRGQYYGLSQDPNSLSNLDQDLPNNMIHQVNIYSLPEEWLWCETWCDDNSKKKAKTIDLCNNPMTKEPKLNAATRIISEWDSYDQEIKSTMSKWELEGKPNLIDTRLRHIVDGDDSLRTATTVSNTEESIPNIHDGTEL</sequence>
<evidence type="ECO:0000259" key="13">
    <source>
        <dbReference type="Pfam" id="PF18401"/>
    </source>
</evidence>
<evidence type="ECO:0000259" key="15">
    <source>
        <dbReference type="Pfam" id="PF18403"/>
    </source>
</evidence>
<protein>
    <recommendedName>
        <fullName evidence="22">UDP-glucose:glycoprotein glucosyltransferase</fullName>
    </recommendedName>
</protein>
<dbReference type="InterPro" id="IPR040692">
    <property type="entry name" value="UGGT_TRXL_3"/>
</dbReference>
<keyword evidence="5" id="KW-0328">Glycosyltransferase</keyword>
<dbReference type="InterPro" id="IPR040694">
    <property type="entry name" value="UGGT_TRXL_2"/>
</dbReference>
<keyword evidence="21" id="KW-1185">Reference proteome</keyword>
<comment type="caution">
    <text evidence="18">The sequence shown here is derived from an EMBL/GenBank/DDBJ whole genome shotgun (WGS) entry which is preliminary data.</text>
</comment>
<proteinExistence type="inferred from homology"/>
<evidence type="ECO:0000256" key="11">
    <source>
        <dbReference type="ARBA" id="ARBA00048456"/>
    </source>
</evidence>
<accession>A0A814AZH7</accession>
<keyword evidence="8" id="KW-0256">Endoplasmic reticulum</keyword>
<dbReference type="CDD" id="cd06432">
    <property type="entry name" value="GT8_HUGT1_C_like"/>
    <property type="match status" value="1"/>
</dbReference>
<comment type="cofactor">
    <cofactor evidence="1">
        <name>Ca(2+)</name>
        <dbReference type="ChEBI" id="CHEBI:29108"/>
    </cofactor>
</comment>
<feature type="domain" description="UDP-glucose:glycoprotein glucosyltransferase thioredoxin-like" evidence="15">
    <location>
        <begin position="655"/>
        <end position="877"/>
    </location>
</feature>
<dbReference type="Gene3D" id="3.90.550.10">
    <property type="entry name" value="Spore Coat Polysaccharide Biosynthesis Protein SpsA, Chain A"/>
    <property type="match status" value="1"/>
</dbReference>
<dbReference type="GO" id="GO:0003980">
    <property type="term" value="F:UDP-glucose:glycoprotein glucosyltransferase activity"/>
    <property type="evidence" value="ECO:0007669"/>
    <property type="project" value="InterPro"/>
</dbReference>
<reference evidence="18" key="1">
    <citation type="submission" date="2021-02" db="EMBL/GenBank/DDBJ databases">
        <authorList>
            <person name="Nowell W R."/>
        </authorList>
    </citation>
    <scope>NUCLEOTIDE SEQUENCE</scope>
</reference>
<dbReference type="SUPFAM" id="SSF53448">
    <property type="entry name" value="Nucleotide-diphospho-sugar transferases"/>
    <property type="match status" value="1"/>
</dbReference>
<dbReference type="GO" id="GO:0018279">
    <property type="term" value="P:protein N-linked glycosylation via asparagine"/>
    <property type="evidence" value="ECO:0007669"/>
    <property type="project" value="TreeGrafter"/>
</dbReference>
<dbReference type="EMBL" id="CAJNOK010000549">
    <property type="protein sequence ID" value="CAF0760777.1"/>
    <property type="molecule type" value="Genomic_DNA"/>
</dbReference>
<dbReference type="Pfam" id="PF18402">
    <property type="entry name" value="Thioredoxin_14"/>
    <property type="match status" value="1"/>
</dbReference>
<evidence type="ECO:0000313" key="17">
    <source>
        <dbReference type="EMBL" id="CAF0760777.1"/>
    </source>
</evidence>
<evidence type="ECO:0000313" key="19">
    <source>
        <dbReference type="EMBL" id="CAF3540534.1"/>
    </source>
</evidence>
<dbReference type="Proteomes" id="UP000663829">
    <property type="component" value="Unassembled WGS sequence"/>
</dbReference>
<dbReference type="GO" id="GO:0005788">
    <property type="term" value="C:endoplasmic reticulum lumen"/>
    <property type="evidence" value="ECO:0007669"/>
    <property type="project" value="UniProtKB-SubCell"/>
</dbReference>
<evidence type="ECO:0000256" key="7">
    <source>
        <dbReference type="ARBA" id="ARBA00022729"/>
    </source>
</evidence>
<comment type="pathway">
    <text evidence="3">Protein modification; protein glycosylation.</text>
</comment>
<gene>
    <name evidence="18" type="ORF">GPM918_LOCUS9592</name>
    <name evidence="17" type="ORF">OVA965_LOCUS2538</name>
    <name evidence="20" type="ORF">SRO942_LOCUS9593</name>
    <name evidence="19" type="ORF">TMI583_LOCUS2538</name>
</gene>
<keyword evidence="6" id="KW-0808">Transferase</keyword>
<dbReference type="Pfam" id="PF18401">
    <property type="entry name" value="Thioredoxin_13"/>
    <property type="match status" value="1"/>
</dbReference>
<dbReference type="OrthoDB" id="27683at2759"/>
<feature type="domain" description="UGGT thioredoxin-like" evidence="14">
    <location>
        <begin position="381"/>
        <end position="622"/>
    </location>
</feature>
<evidence type="ECO:0000313" key="18">
    <source>
        <dbReference type="EMBL" id="CAF0919859.1"/>
    </source>
</evidence>
<evidence type="ECO:0000256" key="10">
    <source>
        <dbReference type="ARBA" id="ARBA00045874"/>
    </source>
</evidence>
<evidence type="ECO:0000259" key="14">
    <source>
        <dbReference type="Pfam" id="PF18402"/>
    </source>
</evidence>
<dbReference type="FunFam" id="3.90.550.10:FF:000004">
    <property type="entry name" value="UDP-glucose glycoprotein glucosyltransferase 1"/>
    <property type="match status" value="1"/>
</dbReference>
<dbReference type="InterPro" id="IPR040525">
    <property type="entry name" value="UGGT_TRXL_4"/>
</dbReference>
<dbReference type="UniPathway" id="UPA00378"/>
<evidence type="ECO:0000256" key="2">
    <source>
        <dbReference type="ARBA" id="ARBA00004319"/>
    </source>
</evidence>
<dbReference type="EMBL" id="CAJNOQ010001797">
    <property type="protein sequence ID" value="CAF0919859.1"/>
    <property type="molecule type" value="Genomic_DNA"/>
</dbReference>
<comment type="function">
    <text evidence="10">Recognizes glycoproteins with minor folding defects. Reglucosylates single N-glycans near the misfolded part of the protein, thus providing quality control for protein folding in the endoplasmic reticulum. Reglucosylated proteins are recognized by calreticulin for recycling to the endoplasmic reticulum and refolding or degradation.</text>
</comment>
<dbReference type="PANTHER" id="PTHR11226:SF0">
    <property type="entry name" value="UDP-GLUCOSE:GLYCOPROTEIN GLUCOSYLTRANSFERASE"/>
    <property type="match status" value="1"/>
</dbReference>
<evidence type="ECO:0000259" key="12">
    <source>
        <dbReference type="Pfam" id="PF18400"/>
    </source>
</evidence>
<evidence type="ECO:0000256" key="9">
    <source>
        <dbReference type="ARBA" id="ARBA00023180"/>
    </source>
</evidence>
<dbReference type="EMBL" id="CAJOBC010001797">
    <property type="protein sequence ID" value="CAF3699315.1"/>
    <property type="molecule type" value="Genomic_DNA"/>
</dbReference>
<dbReference type="Proteomes" id="UP000681722">
    <property type="component" value="Unassembled WGS sequence"/>
</dbReference>
<evidence type="ECO:0000256" key="3">
    <source>
        <dbReference type="ARBA" id="ARBA00004922"/>
    </source>
</evidence>
<organism evidence="18 21">
    <name type="scientific">Didymodactylos carnosus</name>
    <dbReference type="NCBI Taxonomy" id="1234261"/>
    <lineage>
        <taxon>Eukaryota</taxon>
        <taxon>Metazoa</taxon>
        <taxon>Spiralia</taxon>
        <taxon>Gnathifera</taxon>
        <taxon>Rotifera</taxon>
        <taxon>Eurotatoria</taxon>
        <taxon>Bdelloidea</taxon>
        <taxon>Philodinida</taxon>
        <taxon>Philodinidae</taxon>
        <taxon>Didymodactylos</taxon>
    </lineage>
</organism>
<dbReference type="InterPro" id="IPR040497">
    <property type="entry name" value="Glyco_transf_24"/>
</dbReference>
<feature type="domain" description="Glucosyltransferase 24 catalytic" evidence="16">
    <location>
        <begin position="1177"/>
        <end position="1444"/>
    </location>
</feature>
<dbReference type="Pfam" id="PF06427">
    <property type="entry name" value="UDP-g_GGTase"/>
    <property type="match status" value="1"/>
</dbReference>
<comment type="similarity">
    <text evidence="4">Belongs to the glycosyltransferase 8 family.</text>
</comment>
<evidence type="ECO:0000256" key="6">
    <source>
        <dbReference type="ARBA" id="ARBA00022679"/>
    </source>
</evidence>
<dbReference type="GO" id="GO:0051082">
    <property type="term" value="F:unfolded protein binding"/>
    <property type="evidence" value="ECO:0007669"/>
    <property type="project" value="TreeGrafter"/>
</dbReference>
<dbReference type="EMBL" id="CAJOBA010000549">
    <property type="protein sequence ID" value="CAF3540534.1"/>
    <property type="molecule type" value="Genomic_DNA"/>
</dbReference>
<dbReference type="Pfam" id="PF18400">
    <property type="entry name" value="Thioredoxin_12"/>
    <property type="match status" value="1"/>
</dbReference>
<feature type="domain" description="UGGT thioredoxin-like" evidence="13">
    <location>
        <begin position="242"/>
        <end position="370"/>
    </location>
</feature>
<evidence type="ECO:0000256" key="4">
    <source>
        <dbReference type="ARBA" id="ARBA00006351"/>
    </source>
</evidence>
<evidence type="ECO:0000256" key="1">
    <source>
        <dbReference type="ARBA" id="ARBA00001913"/>
    </source>
</evidence>
<keyword evidence="9" id="KW-0325">Glycoprotein</keyword>
<feature type="domain" description="UGGT thioredoxin-like" evidence="12">
    <location>
        <begin position="17"/>
        <end position="161"/>
    </location>
</feature>